<dbReference type="RefSeq" id="WP_344710909.1">
    <property type="nucleotide sequence ID" value="NZ_BAAAZD010000002.1"/>
</dbReference>
<dbReference type="PANTHER" id="PTHR30629">
    <property type="entry name" value="PROPHAGE INTEGRASE"/>
    <property type="match status" value="1"/>
</dbReference>
<evidence type="ECO:0000256" key="4">
    <source>
        <dbReference type="ARBA" id="ARBA00023172"/>
    </source>
</evidence>
<protein>
    <submittedName>
        <fullName evidence="8">Site-specific integrase</fullName>
    </submittedName>
</protein>
<evidence type="ECO:0000256" key="2">
    <source>
        <dbReference type="ARBA" id="ARBA00022908"/>
    </source>
</evidence>
<comment type="similarity">
    <text evidence="1">Belongs to the 'phage' integrase family.</text>
</comment>
<dbReference type="SUPFAM" id="SSF56349">
    <property type="entry name" value="DNA breaking-rejoining enzymes"/>
    <property type="match status" value="1"/>
</dbReference>
<evidence type="ECO:0000259" key="6">
    <source>
        <dbReference type="PROSITE" id="PS51898"/>
    </source>
</evidence>
<reference evidence="9" key="1">
    <citation type="journal article" date="2019" name="Int. J. Syst. Evol. Microbiol.">
        <title>The Global Catalogue of Microorganisms (GCM) 10K type strain sequencing project: providing services to taxonomists for standard genome sequencing and annotation.</title>
        <authorList>
            <consortium name="The Broad Institute Genomics Platform"/>
            <consortium name="The Broad Institute Genome Sequencing Center for Infectious Disease"/>
            <person name="Wu L."/>
            <person name="Ma J."/>
        </authorList>
    </citation>
    <scope>NUCLEOTIDE SEQUENCE [LARGE SCALE GENOMIC DNA]</scope>
    <source>
        <strain evidence="9">JCM 16603</strain>
    </source>
</reference>
<keyword evidence="4" id="KW-0233">DNA recombination</keyword>
<feature type="domain" description="Core-binding (CB)" evidence="7">
    <location>
        <begin position="124"/>
        <end position="204"/>
    </location>
</feature>
<dbReference type="EMBL" id="BAAAZD010000002">
    <property type="protein sequence ID" value="GAA4010049.1"/>
    <property type="molecule type" value="Genomic_DNA"/>
</dbReference>
<evidence type="ECO:0000313" key="9">
    <source>
        <dbReference type="Proteomes" id="UP001501310"/>
    </source>
</evidence>
<evidence type="ECO:0000256" key="3">
    <source>
        <dbReference type="ARBA" id="ARBA00023125"/>
    </source>
</evidence>
<dbReference type="Gene3D" id="1.10.150.130">
    <property type="match status" value="1"/>
</dbReference>
<proteinExistence type="inferred from homology"/>
<gene>
    <name evidence="8" type="ORF">GCM10022211_25470</name>
</gene>
<dbReference type="InterPro" id="IPR025166">
    <property type="entry name" value="Integrase_DNA_bind_dom"/>
</dbReference>
<evidence type="ECO:0000256" key="1">
    <source>
        <dbReference type="ARBA" id="ARBA00008857"/>
    </source>
</evidence>
<dbReference type="Proteomes" id="UP001501310">
    <property type="component" value="Unassembled WGS sequence"/>
</dbReference>
<dbReference type="Gene3D" id="3.30.160.390">
    <property type="entry name" value="Integrase, DNA-binding domain"/>
    <property type="match status" value="1"/>
</dbReference>
<dbReference type="Pfam" id="PF13356">
    <property type="entry name" value="Arm-DNA-bind_3"/>
    <property type="match status" value="1"/>
</dbReference>
<keyword evidence="3 5" id="KW-0238">DNA-binding</keyword>
<comment type="caution">
    <text evidence="8">The sequence shown here is derived from an EMBL/GenBank/DDBJ whole genome shotgun (WGS) entry which is preliminary data.</text>
</comment>
<dbReference type="InterPro" id="IPR044068">
    <property type="entry name" value="CB"/>
</dbReference>
<evidence type="ECO:0000313" key="8">
    <source>
        <dbReference type="EMBL" id="GAA4010049.1"/>
    </source>
</evidence>
<organism evidence="8 9">
    <name type="scientific">Sphingomonas humi</name>
    <dbReference type="NCBI Taxonomy" id="335630"/>
    <lineage>
        <taxon>Bacteria</taxon>
        <taxon>Pseudomonadati</taxon>
        <taxon>Pseudomonadota</taxon>
        <taxon>Alphaproteobacteria</taxon>
        <taxon>Sphingomonadales</taxon>
        <taxon>Sphingomonadaceae</taxon>
        <taxon>Sphingomonas</taxon>
    </lineage>
</organism>
<keyword evidence="9" id="KW-1185">Reference proteome</keyword>
<evidence type="ECO:0000259" key="7">
    <source>
        <dbReference type="PROSITE" id="PS51900"/>
    </source>
</evidence>
<feature type="domain" description="Tyr recombinase" evidence="6">
    <location>
        <begin position="225"/>
        <end position="427"/>
    </location>
</feature>
<sequence length="454" mass="50607">MTTAKEELTTKRLEALMPAPVGQRYEIADTHVGGLRVRVGDAKIESTDRRRNGKAGHVSFVLLARFTPKANPTRRTLGTFPELSLGDARQKAIDWKTLIRRGIDPAEEAKQRRAEAEHRRLSRRTIGEVLDQYEADKLANLRRGKATRRALDGSCGLLADLRDREPNSISRSEIRAALRKRALTSPISANRQLAYAKAFFNWCVAEEIVSANPAQSIAKPSIERARDRHHSLDELQEIWRAAVELGYPFGHLVRLLMVLPMRREELAAMPIAEVDLGPEGATEGIWTLPAERTKRANALRVPLGPLARSIVSEAIRNEARPNKSPFVFSTTETTSVSGFAKAKRRLDRTIAANQAKAAEASGVDPVPMPHWTFHDLRTSFTTLACEELGVDAAVADRILNHVATATTSKIMRVYNKSELFEQRRLALCAWEDFVRNRVIGEESGKVVPIRAARV</sequence>
<dbReference type="InterPro" id="IPR011010">
    <property type="entry name" value="DNA_brk_join_enz"/>
</dbReference>
<dbReference type="PROSITE" id="PS51898">
    <property type="entry name" value="TYR_RECOMBINASE"/>
    <property type="match status" value="1"/>
</dbReference>
<dbReference type="InterPro" id="IPR038488">
    <property type="entry name" value="Integrase_DNA-bd_sf"/>
</dbReference>
<dbReference type="InterPro" id="IPR002104">
    <property type="entry name" value="Integrase_catalytic"/>
</dbReference>
<keyword evidence="2" id="KW-0229">DNA integration</keyword>
<dbReference type="InterPro" id="IPR010998">
    <property type="entry name" value="Integrase_recombinase_N"/>
</dbReference>
<dbReference type="Gene3D" id="1.10.443.10">
    <property type="entry name" value="Intergrase catalytic core"/>
    <property type="match status" value="1"/>
</dbReference>
<evidence type="ECO:0000256" key="5">
    <source>
        <dbReference type="PROSITE-ProRule" id="PRU01248"/>
    </source>
</evidence>
<dbReference type="Pfam" id="PF00589">
    <property type="entry name" value="Phage_integrase"/>
    <property type="match status" value="1"/>
</dbReference>
<name>A0ABP7SCX3_9SPHN</name>
<accession>A0ABP7SCX3</accession>
<dbReference type="PROSITE" id="PS51900">
    <property type="entry name" value="CB"/>
    <property type="match status" value="1"/>
</dbReference>
<dbReference type="InterPro" id="IPR013762">
    <property type="entry name" value="Integrase-like_cat_sf"/>
</dbReference>
<dbReference type="PANTHER" id="PTHR30629:SF2">
    <property type="entry name" value="PROPHAGE INTEGRASE INTS-RELATED"/>
    <property type="match status" value="1"/>
</dbReference>
<dbReference type="CDD" id="cd00801">
    <property type="entry name" value="INT_P4_C"/>
    <property type="match status" value="1"/>
</dbReference>
<dbReference type="InterPro" id="IPR050808">
    <property type="entry name" value="Phage_Integrase"/>
</dbReference>